<dbReference type="InterPro" id="IPR020471">
    <property type="entry name" value="AKR"/>
</dbReference>
<feature type="site" description="Lowers pKa of active site Tyr" evidence="3">
    <location>
        <position position="64"/>
    </location>
</feature>
<sequence>MSLPLTFILNTGAHVPVVKDTVKLALQLGYRNIDGAHAYGNEKEIRERIKESGIPRQEIFVTSKLNSQQEYVDLYLMHFPHAYQPGPNIEKIRHPSGNGKPVIDYDMSRRYPETWKAMEKLVHSGKARAIGLSSFNILKTGRILDVARIISAVNQVELHPYLPQHDLVEFSAKHGILIMAHQPLFGLTRMNLEVAKQAGITPAQVCLSWAVQRGIPVVPKSVQRAHLEQNLHLTRLPEDLFAAVDSVSSEKGPIRFLDPSHHICFDIFDEENDQPVDNKAPWDQTHD</sequence>
<evidence type="ECO:0000313" key="5">
    <source>
        <dbReference type="EMBL" id="KAK0732426.1"/>
    </source>
</evidence>
<accession>A0AA40ECJ5</accession>
<dbReference type="GO" id="GO:0016491">
    <property type="term" value="F:oxidoreductase activity"/>
    <property type="evidence" value="ECO:0007669"/>
    <property type="project" value="UniProtKB-KW"/>
</dbReference>
<name>A0AA40ECJ5_9PEZI</name>
<reference evidence="5" key="1">
    <citation type="submission" date="2023-06" db="EMBL/GenBank/DDBJ databases">
        <title>Genome-scale phylogeny and comparative genomics of the fungal order Sordariales.</title>
        <authorList>
            <consortium name="Lawrence Berkeley National Laboratory"/>
            <person name="Hensen N."/>
            <person name="Bonometti L."/>
            <person name="Westerberg I."/>
            <person name="Brannstrom I.O."/>
            <person name="Guillou S."/>
            <person name="Cros-Aarteil S."/>
            <person name="Calhoun S."/>
            <person name="Haridas S."/>
            <person name="Kuo A."/>
            <person name="Mondo S."/>
            <person name="Pangilinan J."/>
            <person name="Riley R."/>
            <person name="Labutti K."/>
            <person name="Andreopoulos B."/>
            <person name="Lipzen A."/>
            <person name="Chen C."/>
            <person name="Yanf M."/>
            <person name="Daum C."/>
            <person name="Ng V."/>
            <person name="Clum A."/>
            <person name="Steindorff A."/>
            <person name="Ohm R."/>
            <person name="Martin F."/>
            <person name="Silar P."/>
            <person name="Natvig D."/>
            <person name="Lalanne C."/>
            <person name="Gautier V."/>
            <person name="Ament-Velasquez S.L."/>
            <person name="Kruys A."/>
            <person name="Hutchinson M.I."/>
            <person name="Powell A.J."/>
            <person name="Barry K."/>
            <person name="Miller A.N."/>
            <person name="Grigoriev I.V."/>
            <person name="Debuchy R."/>
            <person name="Gladieux P."/>
            <person name="Thoren M.H."/>
            <person name="Johannesson H."/>
        </authorList>
    </citation>
    <scope>NUCLEOTIDE SEQUENCE</scope>
    <source>
        <strain evidence="5">CBS 540.89</strain>
    </source>
</reference>
<dbReference type="SUPFAM" id="SSF51430">
    <property type="entry name" value="NAD(P)-linked oxidoreductase"/>
    <property type="match status" value="1"/>
</dbReference>
<dbReference type="PANTHER" id="PTHR11732">
    <property type="entry name" value="ALDO/KETO REDUCTASE"/>
    <property type="match status" value="1"/>
</dbReference>
<keyword evidence="6" id="KW-1185">Reference proteome</keyword>
<evidence type="ECO:0000256" key="1">
    <source>
        <dbReference type="ARBA" id="ARBA00023002"/>
    </source>
</evidence>
<dbReference type="EMBL" id="JAUKTV010000008">
    <property type="protein sequence ID" value="KAK0732426.1"/>
    <property type="molecule type" value="Genomic_DNA"/>
</dbReference>
<evidence type="ECO:0000256" key="3">
    <source>
        <dbReference type="PIRSR" id="PIRSR000097-3"/>
    </source>
</evidence>
<evidence type="ECO:0000259" key="4">
    <source>
        <dbReference type="Pfam" id="PF00248"/>
    </source>
</evidence>
<feature type="active site" description="Proton donor" evidence="2">
    <location>
        <position position="39"/>
    </location>
</feature>
<evidence type="ECO:0000313" key="6">
    <source>
        <dbReference type="Proteomes" id="UP001172159"/>
    </source>
</evidence>
<dbReference type="PIRSF" id="PIRSF000097">
    <property type="entry name" value="AKR"/>
    <property type="match status" value="1"/>
</dbReference>
<dbReference type="InterPro" id="IPR023210">
    <property type="entry name" value="NADP_OxRdtase_dom"/>
</dbReference>
<gene>
    <name evidence="5" type="ORF">B0T21DRAFT_443221</name>
</gene>
<dbReference type="Gene3D" id="3.20.20.100">
    <property type="entry name" value="NADP-dependent oxidoreductase domain"/>
    <property type="match status" value="1"/>
</dbReference>
<feature type="domain" description="NADP-dependent oxidoreductase" evidence="4">
    <location>
        <begin position="193"/>
        <end position="247"/>
    </location>
</feature>
<feature type="domain" description="NADP-dependent oxidoreductase" evidence="4">
    <location>
        <begin position="18"/>
        <end position="65"/>
    </location>
</feature>
<evidence type="ECO:0000256" key="2">
    <source>
        <dbReference type="PIRSR" id="PIRSR000097-1"/>
    </source>
</evidence>
<dbReference type="AlphaFoldDB" id="A0AA40ECJ5"/>
<proteinExistence type="predicted"/>
<keyword evidence="1" id="KW-0560">Oxidoreductase</keyword>
<dbReference type="PRINTS" id="PR00069">
    <property type="entry name" value="ALDKETRDTASE"/>
</dbReference>
<dbReference type="CDD" id="cd19071">
    <property type="entry name" value="AKR_AKR1-5-like"/>
    <property type="match status" value="1"/>
</dbReference>
<dbReference type="Proteomes" id="UP001172159">
    <property type="component" value="Unassembled WGS sequence"/>
</dbReference>
<dbReference type="Pfam" id="PF00248">
    <property type="entry name" value="Aldo_ket_red"/>
    <property type="match status" value="3"/>
</dbReference>
<protein>
    <submittedName>
        <fullName evidence="5">Aldo-keto reductase</fullName>
    </submittedName>
</protein>
<comment type="caution">
    <text evidence="5">The sequence shown here is derived from an EMBL/GenBank/DDBJ whole genome shotgun (WGS) entry which is preliminary data.</text>
</comment>
<dbReference type="InterPro" id="IPR036812">
    <property type="entry name" value="NAD(P)_OxRdtase_dom_sf"/>
</dbReference>
<organism evidence="5 6">
    <name type="scientific">Apiosordaria backusii</name>
    <dbReference type="NCBI Taxonomy" id="314023"/>
    <lineage>
        <taxon>Eukaryota</taxon>
        <taxon>Fungi</taxon>
        <taxon>Dikarya</taxon>
        <taxon>Ascomycota</taxon>
        <taxon>Pezizomycotina</taxon>
        <taxon>Sordariomycetes</taxon>
        <taxon>Sordariomycetidae</taxon>
        <taxon>Sordariales</taxon>
        <taxon>Lasiosphaeriaceae</taxon>
        <taxon>Apiosordaria</taxon>
    </lineage>
</organism>
<feature type="domain" description="NADP-dependent oxidoreductase" evidence="4">
    <location>
        <begin position="68"/>
        <end position="185"/>
    </location>
</feature>